<evidence type="ECO:0000259" key="8">
    <source>
        <dbReference type="PROSITE" id="PS51873"/>
    </source>
</evidence>
<evidence type="ECO:0000256" key="4">
    <source>
        <dbReference type="ARBA" id="ARBA00022737"/>
    </source>
</evidence>
<dbReference type="GO" id="GO:0016740">
    <property type="term" value="F:transferase activity"/>
    <property type="evidence" value="ECO:0007669"/>
    <property type="project" value="UniProtKB-KW"/>
</dbReference>
<dbReference type="InterPro" id="IPR044066">
    <property type="entry name" value="TRIAD_supradom"/>
</dbReference>
<dbReference type="Gene3D" id="1.20.120.1750">
    <property type="match status" value="1"/>
</dbReference>
<dbReference type="EMBL" id="KN832975">
    <property type="protein sequence ID" value="KIM89250.1"/>
    <property type="molecule type" value="Genomic_DNA"/>
</dbReference>
<keyword evidence="4" id="KW-0677">Repeat</keyword>
<reference evidence="10" key="2">
    <citation type="submission" date="2015-01" db="EMBL/GenBank/DDBJ databases">
        <title>Evolutionary Origins and Diversification of the Mycorrhizal Mutualists.</title>
        <authorList>
            <consortium name="DOE Joint Genome Institute"/>
            <consortium name="Mycorrhizal Genomics Consortium"/>
            <person name="Kohler A."/>
            <person name="Kuo A."/>
            <person name="Nagy L.G."/>
            <person name="Floudas D."/>
            <person name="Copeland A."/>
            <person name="Barry K.W."/>
            <person name="Cichocki N."/>
            <person name="Veneault-Fourrey C."/>
            <person name="LaButti K."/>
            <person name="Lindquist E.A."/>
            <person name="Lipzen A."/>
            <person name="Lundell T."/>
            <person name="Morin E."/>
            <person name="Murat C."/>
            <person name="Riley R."/>
            <person name="Ohm R."/>
            <person name="Sun H."/>
            <person name="Tunlid A."/>
            <person name="Henrissat B."/>
            <person name="Grigoriev I.V."/>
            <person name="Hibbett D.S."/>
            <person name="Martin F."/>
        </authorList>
    </citation>
    <scope>NUCLEOTIDE SEQUENCE [LARGE SCALE GENOMIC DNA]</scope>
    <source>
        <strain evidence="10">F 1598</strain>
    </source>
</reference>
<evidence type="ECO:0000256" key="5">
    <source>
        <dbReference type="ARBA" id="ARBA00022771"/>
    </source>
</evidence>
<dbReference type="PANTHER" id="PTHR22770">
    <property type="entry name" value="UBIQUITIN CONJUGATING ENZYME 7 INTERACTING PROTEIN-RELATED"/>
    <property type="match status" value="1"/>
</dbReference>
<dbReference type="Pfam" id="PF26200">
    <property type="entry name" value="Rcat_RNF216"/>
    <property type="match status" value="1"/>
</dbReference>
<accession>A0A0C3FYJ9</accession>
<dbReference type="PROSITE" id="PS51873">
    <property type="entry name" value="TRIAD"/>
    <property type="match status" value="1"/>
</dbReference>
<feature type="non-terminal residue" evidence="9">
    <location>
        <position position="222"/>
    </location>
</feature>
<protein>
    <recommendedName>
        <fullName evidence="8">RING-type domain-containing protein</fullName>
    </recommendedName>
</protein>
<evidence type="ECO:0000256" key="3">
    <source>
        <dbReference type="ARBA" id="ARBA00022723"/>
    </source>
</evidence>
<comment type="pathway">
    <text evidence="1">Protein modification; protein ubiquitination.</text>
</comment>
<dbReference type="InterPro" id="IPR051628">
    <property type="entry name" value="LUBAC_E3_Ligases"/>
</dbReference>
<evidence type="ECO:0000313" key="9">
    <source>
        <dbReference type="EMBL" id="KIM89250.1"/>
    </source>
</evidence>
<dbReference type="InParanoid" id="A0A0C3FYJ9"/>
<evidence type="ECO:0000256" key="1">
    <source>
        <dbReference type="ARBA" id="ARBA00004906"/>
    </source>
</evidence>
<dbReference type="GO" id="GO:0008270">
    <property type="term" value="F:zinc ion binding"/>
    <property type="evidence" value="ECO:0007669"/>
    <property type="project" value="UniProtKB-KW"/>
</dbReference>
<dbReference type="CDD" id="cd20339">
    <property type="entry name" value="BRcat_RBR_RNF216"/>
    <property type="match status" value="1"/>
</dbReference>
<dbReference type="InterPro" id="IPR047545">
    <property type="entry name" value="BRcat_RBR_RNF216"/>
</dbReference>
<dbReference type="InterPro" id="IPR013083">
    <property type="entry name" value="Znf_RING/FYVE/PHD"/>
</dbReference>
<evidence type="ECO:0000256" key="6">
    <source>
        <dbReference type="ARBA" id="ARBA00022786"/>
    </source>
</evidence>
<organism evidence="9 10">
    <name type="scientific">Piloderma croceum (strain F 1598)</name>
    <dbReference type="NCBI Taxonomy" id="765440"/>
    <lineage>
        <taxon>Eukaryota</taxon>
        <taxon>Fungi</taxon>
        <taxon>Dikarya</taxon>
        <taxon>Basidiomycota</taxon>
        <taxon>Agaricomycotina</taxon>
        <taxon>Agaricomycetes</taxon>
        <taxon>Agaricomycetidae</taxon>
        <taxon>Atheliales</taxon>
        <taxon>Atheliaceae</taxon>
        <taxon>Piloderma</taxon>
    </lineage>
</organism>
<proteinExistence type="predicted"/>
<keyword evidence="7" id="KW-0862">Zinc</keyword>
<evidence type="ECO:0000256" key="7">
    <source>
        <dbReference type="ARBA" id="ARBA00022833"/>
    </source>
</evidence>
<feature type="domain" description="RING-type" evidence="8">
    <location>
        <begin position="1"/>
        <end position="221"/>
    </location>
</feature>
<dbReference type="Gene3D" id="3.30.40.10">
    <property type="entry name" value="Zinc/RING finger domain, C3HC4 (zinc finger)"/>
    <property type="match status" value="1"/>
</dbReference>
<reference evidence="9 10" key="1">
    <citation type="submission" date="2014-04" db="EMBL/GenBank/DDBJ databases">
        <authorList>
            <consortium name="DOE Joint Genome Institute"/>
            <person name="Kuo A."/>
            <person name="Tarkka M."/>
            <person name="Buscot F."/>
            <person name="Kohler A."/>
            <person name="Nagy L.G."/>
            <person name="Floudas D."/>
            <person name="Copeland A."/>
            <person name="Barry K.W."/>
            <person name="Cichocki N."/>
            <person name="Veneault-Fourrey C."/>
            <person name="LaButti K."/>
            <person name="Lindquist E.A."/>
            <person name="Lipzen A."/>
            <person name="Lundell T."/>
            <person name="Morin E."/>
            <person name="Murat C."/>
            <person name="Sun H."/>
            <person name="Tunlid A."/>
            <person name="Henrissat B."/>
            <person name="Grigoriev I.V."/>
            <person name="Hibbett D.S."/>
            <person name="Martin F."/>
            <person name="Nordberg H.P."/>
            <person name="Cantor M.N."/>
            <person name="Hua S.X."/>
        </authorList>
    </citation>
    <scope>NUCLEOTIDE SEQUENCE [LARGE SCALE GENOMIC DNA]</scope>
    <source>
        <strain evidence="9 10">F 1598</strain>
    </source>
</reference>
<keyword evidence="10" id="KW-1185">Reference proteome</keyword>
<keyword evidence="3" id="KW-0479">Metal-binding</keyword>
<dbReference type="OrthoDB" id="10009520at2759"/>
<dbReference type="PANTHER" id="PTHR22770:SF47">
    <property type="entry name" value="E3 UBIQUITIN-PROTEIN LIGASE RNF216"/>
    <property type="match status" value="1"/>
</dbReference>
<dbReference type="SUPFAM" id="SSF57850">
    <property type="entry name" value="RING/U-box"/>
    <property type="match status" value="1"/>
</dbReference>
<gene>
    <name evidence="9" type="ORF">PILCRDRAFT_34787</name>
</gene>
<dbReference type="Proteomes" id="UP000054166">
    <property type="component" value="Unassembled WGS sequence"/>
</dbReference>
<evidence type="ECO:0000256" key="2">
    <source>
        <dbReference type="ARBA" id="ARBA00022679"/>
    </source>
</evidence>
<sequence>IECGCCFDDGCSFITMIQCKDGHLFCRDCVTAQAGTAVGSRQRDILCMDGTGCRQPFPATELQKCLDIRTYDLWQKIVQAEDIAAADLRGFEHCPACDFGMIFEVGHHVAPLFKCLKSDCRLVTCRRCRKPDHTGRPCTNEEDVRLKAEHAVEEAMTQALLRACPGCRVPFVKSDGVSKCLNARCGIYSCYLCRQPLPRENPYGHFERDRLGVSNKCKLWDA</sequence>
<keyword evidence="5" id="KW-0863">Zinc-finger</keyword>
<keyword evidence="2" id="KW-0808">Transferase</keyword>
<dbReference type="AlphaFoldDB" id="A0A0C3FYJ9"/>
<keyword evidence="6" id="KW-0833">Ubl conjugation pathway</keyword>
<feature type="non-terminal residue" evidence="9">
    <location>
        <position position="1"/>
    </location>
</feature>
<dbReference type="HOGENOM" id="CLU_009961_0_2_1"/>
<evidence type="ECO:0000313" key="10">
    <source>
        <dbReference type="Proteomes" id="UP000054166"/>
    </source>
</evidence>
<name>A0A0C3FYJ9_PILCF</name>
<dbReference type="STRING" id="765440.A0A0C3FYJ9"/>